<feature type="domain" description="SH3" evidence="5">
    <location>
        <begin position="111"/>
        <end position="170"/>
    </location>
</feature>
<dbReference type="GO" id="GO:0016477">
    <property type="term" value="P:cell migration"/>
    <property type="evidence" value="ECO:0007669"/>
    <property type="project" value="TreeGrafter"/>
</dbReference>
<dbReference type="FunFam" id="2.30.30.40:FF:000072">
    <property type="entry name" value="Unconventional Myosin IB"/>
    <property type="match status" value="1"/>
</dbReference>
<dbReference type="GO" id="GO:0016192">
    <property type="term" value="P:vesicle-mediated transport"/>
    <property type="evidence" value="ECO:0007669"/>
    <property type="project" value="UniProtKB-ARBA"/>
</dbReference>
<evidence type="ECO:0000259" key="5">
    <source>
        <dbReference type="PROSITE" id="PS50002"/>
    </source>
</evidence>
<dbReference type="InterPro" id="IPR036028">
    <property type="entry name" value="SH3-like_dom_sf"/>
</dbReference>
<sequence length="852" mass="91645">MEDAFMEMLSASRQRIKKIVSFTSPKPVKASARKWLSLLNTKSEALVEFDYKAKEPDELTIKKGDIITDISFKPGGWWEGTLTRTGKRGMFPDNFVKLITDSEGEAVHHIQPPRRCRVLFHYKPANEDELELQVGDIIDVISEVEEGWWKGKLKNRIGVFPSNFVAEITEVKNETREASQRRHKLSRDDSTKQAISLSQEHISSTTHSSSHSSTTTHSQQIKTSTSTSSSEPPDLPMLPPKPIKEICRAMFHYEAANADELTLQEGDLITIITKEGQDPGWWKGELKGKIGVFPDNFVQIITSTSVEEAKPDRPSKTITTNKMRDHITKSATTSNMGSALTGVSRKFSEPTSKPPPSSVEEKNTHTHPSVSKKPVLPPPPMKKPQRSSSDLSKSPTSPALLYSKLGDNTASSGIQVTTSSTTRATSSVISSTMSQSTTSVETSSSAISSSGRWTVLHQESSGGTAANTASSNTATASADKINDKTDGLLWSKHRSYVVNSSSSSSSHVTETNSVIVNSTGLSESSSSTTGIGTQQPTNELDLDLVGRAAMLTHPTANRAKLPKRRPPSAVISKDVSLLTDSNFELSLDDFNDLKNGEEPSAAAAGSGNAINAADAESSPTALINGDADSHVVESVLAHSRANVSKMAPWVEELKLSQAKKSVQAGKTRVMIGGTSPTSDNISSPPSSNAESNTQATTKLQQQSLVTTTSVITNTTSATATATSIMSSSTSMMSSSLVGAVTLRSSSTAGGQRPQSMMGSLRSSLGSSEGLLSSTASGSASSNVSPQDTVTVTLRQWTELNDKLSRLELYFESQISTLTKTVEELTGKLDEEKQRRQVMQQELEKLTDLVTQV</sequence>
<dbReference type="PANTHER" id="PTHR14167:SF92">
    <property type="entry name" value="CIN85 AND CD2AP RELATED, ISOFORM J"/>
    <property type="match status" value="1"/>
</dbReference>
<evidence type="ECO:0000256" key="1">
    <source>
        <dbReference type="ARBA" id="ARBA00022443"/>
    </source>
</evidence>
<dbReference type="CDD" id="cd11874">
    <property type="entry name" value="SH3_CD2AP-like_2"/>
    <property type="match status" value="1"/>
</dbReference>
<dbReference type="PRINTS" id="PR00452">
    <property type="entry name" value="SH3DOMAIN"/>
</dbReference>
<feature type="region of interest" description="Disordered" evidence="4">
    <location>
        <begin position="518"/>
        <end position="537"/>
    </location>
</feature>
<dbReference type="SUPFAM" id="SSF50044">
    <property type="entry name" value="SH3-domain"/>
    <property type="match status" value="3"/>
</dbReference>
<name>A0AAW1DC96_9HEMI</name>
<feature type="compositionally biased region" description="Low complexity" evidence="4">
    <location>
        <begin position="386"/>
        <end position="397"/>
    </location>
</feature>
<evidence type="ECO:0000313" key="6">
    <source>
        <dbReference type="EMBL" id="KAK9506778.1"/>
    </source>
</evidence>
<keyword evidence="1 2" id="KW-0728">SH3 domain</keyword>
<keyword evidence="7" id="KW-1185">Reference proteome</keyword>
<feature type="coiled-coil region" evidence="3">
    <location>
        <begin position="814"/>
        <end position="848"/>
    </location>
</feature>
<dbReference type="Pfam" id="PF14604">
    <property type="entry name" value="SH3_9"/>
    <property type="match status" value="2"/>
</dbReference>
<dbReference type="InterPro" id="IPR050384">
    <property type="entry name" value="Endophilin_SH3RF"/>
</dbReference>
<feature type="compositionally biased region" description="Low complexity" evidence="4">
    <location>
        <begin position="417"/>
        <end position="450"/>
    </location>
</feature>
<dbReference type="CDD" id="cd11875">
    <property type="entry name" value="SH3_CD2AP-like_3"/>
    <property type="match status" value="1"/>
</dbReference>
<dbReference type="CDD" id="cd11873">
    <property type="entry name" value="SH3_CD2AP-like_1"/>
    <property type="match status" value="1"/>
</dbReference>
<dbReference type="Gene3D" id="2.30.30.40">
    <property type="entry name" value="SH3 Domains"/>
    <property type="match status" value="3"/>
</dbReference>
<dbReference type="PANTHER" id="PTHR14167">
    <property type="entry name" value="SH3 DOMAIN-CONTAINING"/>
    <property type="match status" value="1"/>
</dbReference>
<feature type="compositionally biased region" description="Basic and acidic residues" evidence="4">
    <location>
        <begin position="173"/>
        <end position="191"/>
    </location>
</feature>
<feature type="region of interest" description="Disordered" evidence="4">
    <location>
        <begin position="664"/>
        <end position="700"/>
    </location>
</feature>
<comment type="caution">
    <text evidence="6">The sequence shown here is derived from an EMBL/GenBank/DDBJ whole genome shotgun (WGS) entry which is preliminary data.</text>
</comment>
<feature type="compositionally biased region" description="Polar residues" evidence="4">
    <location>
        <begin position="743"/>
        <end position="754"/>
    </location>
</feature>
<dbReference type="SMART" id="SM00326">
    <property type="entry name" value="SH3"/>
    <property type="match status" value="3"/>
</dbReference>
<dbReference type="InterPro" id="IPR001452">
    <property type="entry name" value="SH3_domain"/>
</dbReference>
<dbReference type="PROSITE" id="PS50002">
    <property type="entry name" value="SH3"/>
    <property type="match status" value="3"/>
</dbReference>
<organism evidence="6 7">
    <name type="scientific">Rhynocoris fuscipes</name>
    <dbReference type="NCBI Taxonomy" id="488301"/>
    <lineage>
        <taxon>Eukaryota</taxon>
        <taxon>Metazoa</taxon>
        <taxon>Ecdysozoa</taxon>
        <taxon>Arthropoda</taxon>
        <taxon>Hexapoda</taxon>
        <taxon>Insecta</taxon>
        <taxon>Pterygota</taxon>
        <taxon>Neoptera</taxon>
        <taxon>Paraneoptera</taxon>
        <taxon>Hemiptera</taxon>
        <taxon>Heteroptera</taxon>
        <taxon>Panheteroptera</taxon>
        <taxon>Cimicomorpha</taxon>
        <taxon>Reduviidae</taxon>
        <taxon>Harpactorinae</taxon>
        <taxon>Harpactorini</taxon>
        <taxon>Rhynocoris</taxon>
    </lineage>
</organism>
<evidence type="ECO:0000256" key="4">
    <source>
        <dbReference type="SAM" id="MobiDB-lite"/>
    </source>
</evidence>
<feature type="region of interest" description="Disordered" evidence="4">
    <location>
        <begin position="305"/>
        <end position="478"/>
    </location>
</feature>
<feature type="region of interest" description="Disordered" evidence="4">
    <location>
        <begin position="743"/>
        <end position="786"/>
    </location>
</feature>
<feature type="compositionally biased region" description="Low complexity" evidence="4">
    <location>
        <begin position="518"/>
        <end position="533"/>
    </location>
</feature>
<reference evidence="6 7" key="1">
    <citation type="submission" date="2022-12" db="EMBL/GenBank/DDBJ databases">
        <title>Chromosome-level genome assembly of true bugs.</title>
        <authorList>
            <person name="Ma L."/>
            <person name="Li H."/>
        </authorList>
    </citation>
    <scope>NUCLEOTIDE SEQUENCE [LARGE SCALE GENOMIC DNA]</scope>
    <source>
        <strain evidence="6">Lab_2022b</strain>
    </source>
</reference>
<evidence type="ECO:0000256" key="2">
    <source>
        <dbReference type="PROSITE-ProRule" id="PRU00192"/>
    </source>
</evidence>
<dbReference type="AlphaFoldDB" id="A0AAW1DC96"/>
<protein>
    <recommendedName>
        <fullName evidence="5">SH3 domain-containing protein</fullName>
    </recommendedName>
</protein>
<evidence type="ECO:0000256" key="3">
    <source>
        <dbReference type="SAM" id="Coils"/>
    </source>
</evidence>
<keyword evidence="3" id="KW-0175">Coiled coil</keyword>
<feature type="compositionally biased region" description="Low complexity" evidence="4">
    <location>
        <begin position="460"/>
        <end position="478"/>
    </location>
</feature>
<proteinExistence type="predicted"/>
<feature type="region of interest" description="Disordered" evidence="4">
    <location>
        <begin position="173"/>
        <end position="241"/>
    </location>
</feature>
<feature type="domain" description="SH3" evidence="5">
    <location>
        <begin position="242"/>
        <end position="303"/>
    </location>
</feature>
<feature type="compositionally biased region" description="Polar residues" evidence="4">
    <location>
        <begin position="674"/>
        <end position="700"/>
    </location>
</feature>
<dbReference type="Proteomes" id="UP001461498">
    <property type="component" value="Unassembled WGS sequence"/>
</dbReference>
<dbReference type="EMBL" id="JAPXFL010000005">
    <property type="protein sequence ID" value="KAK9506778.1"/>
    <property type="molecule type" value="Genomic_DNA"/>
</dbReference>
<feature type="compositionally biased region" description="Low complexity" evidence="4">
    <location>
        <begin position="755"/>
        <end position="781"/>
    </location>
</feature>
<feature type="domain" description="SH3" evidence="5">
    <location>
        <begin position="40"/>
        <end position="101"/>
    </location>
</feature>
<feature type="compositionally biased region" description="Polar residues" evidence="4">
    <location>
        <begin position="329"/>
        <end position="338"/>
    </location>
</feature>
<dbReference type="Pfam" id="PF00018">
    <property type="entry name" value="SH3_1"/>
    <property type="match status" value="1"/>
</dbReference>
<feature type="compositionally biased region" description="Low complexity" evidence="4">
    <location>
        <begin position="201"/>
        <end position="232"/>
    </location>
</feature>
<dbReference type="GO" id="GO:0007015">
    <property type="term" value="P:actin filament organization"/>
    <property type="evidence" value="ECO:0007669"/>
    <property type="project" value="TreeGrafter"/>
</dbReference>
<accession>A0AAW1DC96</accession>
<gene>
    <name evidence="6" type="ORF">O3M35_008651</name>
</gene>
<feature type="compositionally biased region" description="Polar residues" evidence="4">
    <location>
        <begin position="406"/>
        <end position="416"/>
    </location>
</feature>
<evidence type="ECO:0000313" key="7">
    <source>
        <dbReference type="Proteomes" id="UP001461498"/>
    </source>
</evidence>